<proteinExistence type="predicted"/>
<sequence length="679" mass="74469">MEAGSNEDDVRKICEDTTALGEDLHRLQSRIKGCARPSDSSAAQWLDSAVTQLSAADLSVAGAIDALGNAAAALPVEASQAEDTMADAEAVTSAPAFQLIHVSGRQPTDRGPASLRLSSDELATLFGFHQPWHLTHAAPALGHTVFSWAAANCTHLTIDGSNKGGVRHIWEKMPPQVAYRWGQRMINLTHIHVILPKRDTRWCRGIVVGIIEGNAQARKARREQQEAAAQPEDVARPPASSIKVLSFEEDTEVKAYWTRSEASREPGDASPSPVDLSNLEEVRDMPKEYASVRVGGRVWHTPCLRVMTFKTNLMDDVSVLEQWLASCERLEVFDDGHVPLSWAVTNVYESVLERKTKILRMAPTGSTSLSRLRSIGVIPLPIPEQLGELPPEEEVAALREVLVARGCRRSLRELHIQSERRLTADHKEMLREVGLLAEEVLHPSAVDQPQARVHPDGRDVKMDLELIGWMKNESPQVQKIVRSFASLADVVCFDSRPGHDDAQLTDPEAAAHTTYFHRAHTFRCTARRLSVAELDGLAKNRGHPDATVPPLMGSNGEERPPLSVPIRASPAGILQSDQSGLLQWYVSHDLPAIDEVDIEVKGGLPTGATFEAFYGSLMTSLAAIVGVRGVRKVSACISDADVREGVRRLFNVHLAMFNLLGAPYTVSMVDDTVRIHKRS</sequence>
<dbReference type="PhylomeDB" id="A0A0G4EII3"/>
<organism evidence="1 2">
    <name type="scientific">Vitrella brassicaformis (strain CCMP3155)</name>
    <dbReference type="NCBI Taxonomy" id="1169540"/>
    <lineage>
        <taxon>Eukaryota</taxon>
        <taxon>Sar</taxon>
        <taxon>Alveolata</taxon>
        <taxon>Colpodellida</taxon>
        <taxon>Vitrellaceae</taxon>
        <taxon>Vitrella</taxon>
    </lineage>
</organism>
<evidence type="ECO:0000313" key="1">
    <source>
        <dbReference type="EMBL" id="CEL96808.1"/>
    </source>
</evidence>
<keyword evidence="2" id="KW-1185">Reference proteome</keyword>
<name>A0A0G4EII3_VITBC</name>
<protein>
    <submittedName>
        <fullName evidence="1">Uncharacterized protein</fullName>
    </submittedName>
</protein>
<dbReference type="EMBL" id="CDMY01000247">
    <property type="protein sequence ID" value="CEL96808.1"/>
    <property type="molecule type" value="Genomic_DNA"/>
</dbReference>
<gene>
    <name evidence="1" type="ORF">Vbra_3844</name>
</gene>
<evidence type="ECO:0000313" key="2">
    <source>
        <dbReference type="Proteomes" id="UP000041254"/>
    </source>
</evidence>
<reference evidence="1 2" key="1">
    <citation type="submission" date="2014-11" db="EMBL/GenBank/DDBJ databases">
        <authorList>
            <person name="Zhu J."/>
            <person name="Qi W."/>
            <person name="Song R."/>
        </authorList>
    </citation>
    <scope>NUCLEOTIDE SEQUENCE [LARGE SCALE GENOMIC DNA]</scope>
</reference>
<accession>A0A0G4EII3</accession>
<dbReference type="AlphaFoldDB" id="A0A0G4EII3"/>
<dbReference type="VEuPathDB" id="CryptoDB:Vbra_3844"/>
<dbReference type="InParanoid" id="A0A0G4EII3"/>
<dbReference type="Proteomes" id="UP000041254">
    <property type="component" value="Unassembled WGS sequence"/>
</dbReference>